<gene>
    <name evidence="1" type="ORF">HanXRQr2_Chr11g0475941</name>
</gene>
<dbReference type="AlphaFoldDB" id="A0A9K3MYW5"/>
<dbReference type="Proteomes" id="UP000215914">
    <property type="component" value="Unassembled WGS sequence"/>
</dbReference>
<accession>A0A9K3MYW5</accession>
<proteinExistence type="predicted"/>
<comment type="caution">
    <text evidence="1">The sequence shown here is derived from an EMBL/GenBank/DDBJ whole genome shotgun (WGS) entry which is preliminary data.</text>
</comment>
<dbReference type="EMBL" id="MNCJ02000326">
    <property type="protein sequence ID" value="KAF5780785.1"/>
    <property type="molecule type" value="Genomic_DNA"/>
</dbReference>
<protein>
    <submittedName>
        <fullName evidence="1">Uncharacterized protein</fullName>
    </submittedName>
</protein>
<reference evidence="1" key="1">
    <citation type="journal article" date="2017" name="Nature">
        <title>The sunflower genome provides insights into oil metabolism, flowering and Asterid evolution.</title>
        <authorList>
            <person name="Badouin H."/>
            <person name="Gouzy J."/>
            <person name="Grassa C.J."/>
            <person name="Murat F."/>
            <person name="Staton S.E."/>
            <person name="Cottret L."/>
            <person name="Lelandais-Briere C."/>
            <person name="Owens G.L."/>
            <person name="Carrere S."/>
            <person name="Mayjonade B."/>
            <person name="Legrand L."/>
            <person name="Gill N."/>
            <person name="Kane N.C."/>
            <person name="Bowers J.E."/>
            <person name="Hubner S."/>
            <person name="Bellec A."/>
            <person name="Berard A."/>
            <person name="Berges H."/>
            <person name="Blanchet N."/>
            <person name="Boniface M.C."/>
            <person name="Brunel D."/>
            <person name="Catrice O."/>
            <person name="Chaidir N."/>
            <person name="Claudel C."/>
            <person name="Donnadieu C."/>
            <person name="Faraut T."/>
            <person name="Fievet G."/>
            <person name="Helmstetter N."/>
            <person name="King M."/>
            <person name="Knapp S.J."/>
            <person name="Lai Z."/>
            <person name="Le Paslier M.C."/>
            <person name="Lippi Y."/>
            <person name="Lorenzon L."/>
            <person name="Mandel J.R."/>
            <person name="Marage G."/>
            <person name="Marchand G."/>
            <person name="Marquand E."/>
            <person name="Bret-Mestries E."/>
            <person name="Morien E."/>
            <person name="Nambeesan S."/>
            <person name="Nguyen T."/>
            <person name="Pegot-Espagnet P."/>
            <person name="Pouilly N."/>
            <person name="Raftis F."/>
            <person name="Sallet E."/>
            <person name="Schiex T."/>
            <person name="Thomas J."/>
            <person name="Vandecasteele C."/>
            <person name="Vares D."/>
            <person name="Vear F."/>
            <person name="Vautrin S."/>
            <person name="Crespi M."/>
            <person name="Mangin B."/>
            <person name="Burke J.M."/>
            <person name="Salse J."/>
            <person name="Munos S."/>
            <person name="Vincourt P."/>
            <person name="Rieseberg L.H."/>
            <person name="Langlade N.B."/>
        </authorList>
    </citation>
    <scope>NUCLEOTIDE SEQUENCE</scope>
    <source>
        <tissue evidence="1">Leaves</tissue>
    </source>
</reference>
<dbReference type="Gramene" id="mRNA:HanXRQr2_Chr11g0475941">
    <property type="protein sequence ID" value="CDS:HanXRQr2_Chr11g0475941.1"/>
    <property type="gene ID" value="HanXRQr2_Chr11g0475941"/>
</dbReference>
<organism evidence="1 2">
    <name type="scientific">Helianthus annuus</name>
    <name type="common">Common sunflower</name>
    <dbReference type="NCBI Taxonomy" id="4232"/>
    <lineage>
        <taxon>Eukaryota</taxon>
        <taxon>Viridiplantae</taxon>
        <taxon>Streptophyta</taxon>
        <taxon>Embryophyta</taxon>
        <taxon>Tracheophyta</taxon>
        <taxon>Spermatophyta</taxon>
        <taxon>Magnoliopsida</taxon>
        <taxon>eudicotyledons</taxon>
        <taxon>Gunneridae</taxon>
        <taxon>Pentapetalae</taxon>
        <taxon>asterids</taxon>
        <taxon>campanulids</taxon>
        <taxon>Asterales</taxon>
        <taxon>Asteraceae</taxon>
        <taxon>Asteroideae</taxon>
        <taxon>Heliantheae alliance</taxon>
        <taxon>Heliantheae</taxon>
        <taxon>Helianthus</taxon>
    </lineage>
</organism>
<reference evidence="1" key="2">
    <citation type="submission" date="2020-06" db="EMBL/GenBank/DDBJ databases">
        <title>Helianthus annuus Genome sequencing and assembly Release 2.</title>
        <authorList>
            <person name="Gouzy J."/>
            <person name="Langlade N."/>
            <person name="Munos S."/>
        </authorList>
    </citation>
    <scope>NUCLEOTIDE SEQUENCE</scope>
    <source>
        <tissue evidence="1">Leaves</tissue>
    </source>
</reference>
<keyword evidence="2" id="KW-1185">Reference proteome</keyword>
<evidence type="ECO:0000313" key="1">
    <source>
        <dbReference type="EMBL" id="KAF5780785.1"/>
    </source>
</evidence>
<name>A0A9K3MYW5_HELAN</name>
<evidence type="ECO:0000313" key="2">
    <source>
        <dbReference type="Proteomes" id="UP000215914"/>
    </source>
</evidence>
<sequence length="113" mass="12981">MVERERLLEDVMHFKVASLVSGSDVGALYAELGIVQEDNHKIAAEHHWLLSQRFGCFLSAYAQSAEFKGSLERIDKAYWDVGYQAKLKDTYPYLPKLRRGRKPLTITPRPRNS</sequence>